<reference evidence="1 2" key="1">
    <citation type="journal article" date="2018" name="BMC Genomics">
        <title>Comparative genome analyses reveal sequence features reflecting distinct modes of host-adaptation between dicot and monocot powdery mildew.</title>
        <authorList>
            <person name="Wu Y."/>
            <person name="Ma X."/>
            <person name="Pan Z."/>
            <person name="Kale S.D."/>
            <person name="Song Y."/>
            <person name="King H."/>
            <person name="Zhang Q."/>
            <person name="Presley C."/>
            <person name="Deng X."/>
            <person name="Wei C.I."/>
            <person name="Xiao S."/>
        </authorList>
    </citation>
    <scope>NUCLEOTIDE SEQUENCE [LARGE SCALE GENOMIC DNA]</scope>
    <source>
        <strain evidence="1">UMSG3</strain>
    </source>
</reference>
<keyword evidence="2" id="KW-1185">Reference proteome</keyword>
<evidence type="ECO:0000313" key="1">
    <source>
        <dbReference type="EMBL" id="RKF65446.1"/>
    </source>
</evidence>
<accession>A0A420I727</accession>
<sequence length="81" mass="9092">MVNAQGLLNLIVLCLEEMKRKFWASRVAGGTGRNPDLILLGPASTPFPPQGQSKKDRRIMIRLSPEHKSRKANSLILRQQL</sequence>
<organism evidence="1 2">
    <name type="scientific">Golovinomyces cichoracearum</name>
    <dbReference type="NCBI Taxonomy" id="62708"/>
    <lineage>
        <taxon>Eukaryota</taxon>
        <taxon>Fungi</taxon>
        <taxon>Dikarya</taxon>
        <taxon>Ascomycota</taxon>
        <taxon>Pezizomycotina</taxon>
        <taxon>Leotiomycetes</taxon>
        <taxon>Erysiphales</taxon>
        <taxon>Erysiphaceae</taxon>
        <taxon>Golovinomyces</taxon>
    </lineage>
</organism>
<proteinExistence type="predicted"/>
<dbReference type="STRING" id="62708.A0A420I727"/>
<dbReference type="AlphaFoldDB" id="A0A420I727"/>
<gene>
    <name evidence="1" type="ORF">GcM3_121018</name>
</gene>
<dbReference type="Proteomes" id="UP000283383">
    <property type="component" value="Unassembled WGS sequence"/>
</dbReference>
<protein>
    <submittedName>
        <fullName evidence="1">Uncharacterized protein</fullName>
    </submittedName>
</protein>
<evidence type="ECO:0000313" key="2">
    <source>
        <dbReference type="Proteomes" id="UP000283383"/>
    </source>
</evidence>
<name>A0A420I727_9PEZI</name>
<comment type="caution">
    <text evidence="1">The sequence shown here is derived from an EMBL/GenBank/DDBJ whole genome shotgun (WGS) entry which is preliminary data.</text>
</comment>
<dbReference type="EMBL" id="MCBQ01012159">
    <property type="protein sequence ID" value="RKF65446.1"/>
    <property type="molecule type" value="Genomic_DNA"/>
</dbReference>